<gene>
    <name evidence="2" type="primary">LOC113147614</name>
</gene>
<dbReference type="GeneID" id="113147614"/>
<accession>A0A6P6S470</accession>
<proteinExistence type="predicted"/>
<evidence type="ECO:0000313" key="1">
    <source>
        <dbReference type="Proteomes" id="UP000515125"/>
    </source>
</evidence>
<dbReference type="OrthoDB" id="332267at2759"/>
<reference evidence="2" key="1">
    <citation type="submission" date="2025-08" db="UniProtKB">
        <authorList>
            <consortium name="RefSeq"/>
        </authorList>
    </citation>
    <scope>IDENTIFICATION</scope>
</reference>
<keyword evidence="1" id="KW-1185">Reference proteome</keyword>
<evidence type="ECO:0000313" key="2">
    <source>
        <dbReference type="RefSeq" id="XP_026194517.1"/>
    </source>
</evidence>
<organism evidence="1 2">
    <name type="scientific">Cyclospora cayetanensis</name>
    <dbReference type="NCBI Taxonomy" id="88456"/>
    <lineage>
        <taxon>Eukaryota</taxon>
        <taxon>Sar</taxon>
        <taxon>Alveolata</taxon>
        <taxon>Apicomplexa</taxon>
        <taxon>Conoidasida</taxon>
        <taxon>Coccidia</taxon>
        <taxon>Eucoccidiorida</taxon>
        <taxon>Eimeriorina</taxon>
        <taxon>Eimeriidae</taxon>
        <taxon>Cyclospora</taxon>
    </lineage>
</organism>
<name>A0A6P6S470_9EIME</name>
<sequence>MDLSGKNPSATSATSPIGYFTHNPNTPALPAAILPSRLAGVASTESSQHYAPSERTAAAMLMAAHSLLKTGETVMSAVPLQEMLLVGQQLQQSGFFRSRGVQYFGLRAPLFVGNKRNLPPPPGAGRPSVICASEGMTCCVPETAVSHWREQLPYLNNHSNDRPCKAHFVSVKNALCASTSYPRAKGGASGEQRINFRDSQLCGMGIVETNSFWVYRHLLVIPDNTMNDAVCECKEPKTANEEVRAFHIGGLPCPRKLTACMKIRDIRNPTACGVAW</sequence>
<protein>
    <submittedName>
        <fullName evidence="2">Uncharacterized protein LOC113147614</fullName>
    </submittedName>
</protein>
<dbReference type="AlphaFoldDB" id="A0A6P6S470"/>
<dbReference type="Proteomes" id="UP000515125">
    <property type="component" value="Unplaced"/>
</dbReference>
<dbReference type="RefSeq" id="XP_026194517.1">
    <property type="nucleotide sequence ID" value="XM_026338732.1"/>
</dbReference>